<evidence type="ECO:0000313" key="9">
    <source>
        <dbReference type="Proteomes" id="UP000037923"/>
    </source>
</evidence>
<evidence type="ECO:0000256" key="4">
    <source>
        <dbReference type="ARBA" id="ARBA00022833"/>
    </source>
</evidence>
<dbReference type="AlphaFoldDB" id="A0A0M9G0U6"/>
<dbReference type="OrthoDB" id="265955at2759"/>
<evidence type="ECO:0000256" key="6">
    <source>
        <dbReference type="SAM" id="MobiDB-lite"/>
    </source>
</evidence>
<dbReference type="Gene3D" id="3.30.160.60">
    <property type="entry name" value="Classic Zinc Finger"/>
    <property type="match status" value="1"/>
</dbReference>
<gene>
    <name evidence="8" type="ORF">ABB37_04956</name>
</gene>
<evidence type="ECO:0000259" key="7">
    <source>
        <dbReference type="PROSITE" id="PS52027"/>
    </source>
</evidence>
<feature type="region of interest" description="Disordered" evidence="6">
    <location>
        <begin position="139"/>
        <end position="198"/>
    </location>
</feature>
<dbReference type="PANTHER" id="PTHR13555">
    <property type="entry name" value="C2H2 ZINC FINGER CGI-62-RELATED"/>
    <property type="match status" value="1"/>
</dbReference>
<dbReference type="VEuPathDB" id="TriTrypDB:LpyrH10_09_0560"/>
<dbReference type="Proteomes" id="UP000037923">
    <property type="component" value="Unassembled WGS sequence"/>
</dbReference>
<dbReference type="PANTHER" id="PTHR13555:SF5">
    <property type="entry name" value="ZINC-FINGER OF A C2HC-TYPE"/>
    <property type="match status" value="1"/>
</dbReference>
<dbReference type="RefSeq" id="XP_015658326.1">
    <property type="nucleotide sequence ID" value="XM_015802810.1"/>
</dbReference>
<feature type="region of interest" description="Disordered" evidence="6">
    <location>
        <begin position="49"/>
        <end position="69"/>
    </location>
</feature>
<evidence type="ECO:0000256" key="2">
    <source>
        <dbReference type="ARBA" id="ARBA00022737"/>
    </source>
</evidence>
<feature type="compositionally biased region" description="Gly residues" evidence="6">
    <location>
        <begin position="58"/>
        <end position="67"/>
    </location>
</feature>
<feature type="region of interest" description="Disordered" evidence="6">
    <location>
        <begin position="225"/>
        <end position="375"/>
    </location>
</feature>
<keyword evidence="1" id="KW-0479">Metal-binding</keyword>
<accession>A0A0M9G0U6</accession>
<dbReference type="InterPro" id="IPR049899">
    <property type="entry name" value="Znf_C2HC_C3H"/>
</dbReference>
<organism evidence="8 9">
    <name type="scientific">Leptomonas pyrrhocoris</name>
    <name type="common">Firebug parasite</name>
    <dbReference type="NCBI Taxonomy" id="157538"/>
    <lineage>
        <taxon>Eukaryota</taxon>
        <taxon>Discoba</taxon>
        <taxon>Euglenozoa</taxon>
        <taxon>Kinetoplastea</taxon>
        <taxon>Metakinetoplastina</taxon>
        <taxon>Trypanosomatida</taxon>
        <taxon>Trypanosomatidae</taxon>
        <taxon>Leishmaniinae</taxon>
        <taxon>Leptomonas</taxon>
    </lineage>
</organism>
<keyword evidence="9" id="KW-1185">Reference proteome</keyword>
<protein>
    <recommendedName>
        <fullName evidence="7">C2HC/C3H-type domain-containing protein</fullName>
    </recommendedName>
</protein>
<dbReference type="Pfam" id="PF13913">
    <property type="entry name" value="zf-C2HC_2"/>
    <property type="match status" value="2"/>
</dbReference>
<evidence type="ECO:0000256" key="3">
    <source>
        <dbReference type="ARBA" id="ARBA00022771"/>
    </source>
</evidence>
<dbReference type="PROSITE" id="PS52027">
    <property type="entry name" value="ZF_C2HC_C3H"/>
    <property type="match status" value="1"/>
</dbReference>
<evidence type="ECO:0000256" key="5">
    <source>
        <dbReference type="PROSITE-ProRule" id="PRU01371"/>
    </source>
</evidence>
<sequence>MPRPHFITCQLCGKGFGSASINIHIPQCYEKAIKRWKLDPVGPRPVMPALRGNAGPAGKAGGNGGTGRNTTMLASGTVGFDDQPCGGGVAAARSLHAPSMPPMMEEAPPNMNLHPCSKCGRNFNFDRIAYHESVCKGDQKRRVFDSSKQRGLSGEDDGGFGSVFDRSGGGKGMKKKRRLGTANTTSRYTPAPAPKTNWRQQHEEFIEAIRSAKLADAESHSMWGNSSAAVAPNRAPMAPTRGAQRAPFPRYANQGRTLGGGGSATGATPARGMPPPAQRVPPSMLKQSESRKQNIATGGRAAKAKMSAPMGPPRGGTTRPGNGAPPQRSSFGGTGDRFSGRGYDMGGGGGGGGGGGRILNENTTSVGMLQSMGLA</sequence>
<evidence type="ECO:0000256" key="1">
    <source>
        <dbReference type="ARBA" id="ARBA00022723"/>
    </source>
</evidence>
<keyword evidence="3 5" id="KW-0863">Zinc-finger</keyword>
<evidence type="ECO:0000313" key="8">
    <source>
        <dbReference type="EMBL" id="KPA79887.1"/>
    </source>
</evidence>
<name>A0A0M9G0U6_LEPPY</name>
<dbReference type="OMA" id="NLHPCSK"/>
<dbReference type="InterPro" id="IPR026319">
    <property type="entry name" value="ZC2HC1A/B-like"/>
</dbReference>
<dbReference type="EMBL" id="LGTL01000009">
    <property type="protein sequence ID" value="KPA79887.1"/>
    <property type="molecule type" value="Genomic_DNA"/>
</dbReference>
<reference evidence="8 9" key="1">
    <citation type="submission" date="2015-07" db="EMBL/GenBank/DDBJ databases">
        <title>High-quality genome of monoxenous trypanosomatid Leptomonas pyrrhocoris.</title>
        <authorList>
            <person name="Flegontov P."/>
            <person name="Butenko A."/>
            <person name="Firsov S."/>
            <person name="Vlcek C."/>
            <person name="Logacheva M.D."/>
            <person name="Field M."/>
            <person name="Filatov D."/>
            <person name="Flegontova O."/>
            <person name="Gerasimov E."/>
            <person name="Jackson A.P."/>
            <person name="Kelly S."/>
            <person name="Opperdoes F."/>
            <person name="O'Reilly A."/>
            <person name="Votypka J."/>
            <person name="Yurchenko V."/>
            <person name="Lukes J."/>
        </authorList>
    </citation>
    <scope>NUCLEOTIDE SEQUENCE [LARGE SCALE GENOMIC DNA]</scope>
    <source>
        <strain evidence="8">H10</strain>
    </source>
</reference>
<keyword evidence="2" id="KW-0677">Repeat</keyword>
<keyword evidence="4" id="KW-0862">Zinc</keyword>
<feature type="compositionally biased region" description="Basic and acidic residues" evidence="6">
    <location>
        <begin position="139"/>
        <end position="148"/>
    </location>
</feature>
<feature type="compositionally biased region" description="Gly residues" evidence="6">
    <location>
        <begin position="343"/>
        <end position="357"/>
    </location>
</feature>
<proteinExistence type="predicted"/>
<comment type="caution">
    <text evidence="8">The sequence shown here is derived from an EMBL/GenBank/DDBJ whole genome shotgun (WGS) entry which is preliminary data.</text>
</comment>
<feature type="domain" description="C2HC/C3H-type" evidence="7">
    <location>
        <begin position="112"/>
        <end position="141"/>
    </location>
</feature>
<dbReference type="GO" id="GO:0008270">
    <property type="term" value="F:zinc ion binding"/>
    <property type="evidence" value="ECO:0007669"/>
    <property type="project" value="UniProtKB-KW"/>
</dbReference>
<dbReference type="GeneID" id="26905247"/>
<feature type="compositionally biased region" description="Low complexity" evidence="6">
    <location>
        <begin position="315"/>
        <end position="326"/>
    </location>
</feature>